<name>A8DW00_NEMVE</name>
<accession>A8DW00</accession>
<keyword evidence="2" id="KW-1185">Reference proteome</keyword>
<sequence>VMTQLLRSLHDVMRREERAALLPESGGSPGMYEFSATGQLLPILVGTTILDPSGTALEVPILGIDKDRDTDTIIPLAGSMEDPTGDGLVPIMVGERAVDPVTEEMSTICGVRLNREFGVVEPVTLSSSTHTKRRPMPGS</sequence>
<dbReference type="AlphaFoldDB" id="A8DW00"/>
<feature type="non-terminal residue" evidence="1">
    <location>
        <position position="139"/>
    </location>
</feature>
<reference evidence="1 2" key="1">
    <citation type="journal article" date="2007" name="Science">
        <title>Sea anemone genome reveals ancestral eumetazoan gene repertoire and genomic organization.</title>
        <authorList>
            <person name="Putnam N.H."/>
            <person name="Srivastava M."/>
            <person name="Hellsten U."/>
            <person name="Dirks B."/>
            <person name="Chapman J."/>
            <person name="Salamov A."/>
            <person name="Terry A."/>
            <person name="Shapiro H."/>
            <person name="Lindquist E."/>
            <person name="Kapitonov V.V."/>
            <person name="Jurka J."/>
            <person name="Genikhovich G."/>
            <person name="Grigoriev I.V."/>
            <person name="Lucas S.M."/>
            <person name="Steele R.E."/>
            <person name="Finnerty J.R."/>
            <person name="Technau U."/>
            <person name="Martindale M.Q."/>
            <person name="Rokhsar D.S."/>
        </authorList>
    </citation>
    <scope>NUCLEOTIDE SEQUENCE [LARGE SCALE GENOMIC DNA]</scope>
    <source>
        <strain evidence="2">CH2 X CH6</strain>
    </source>
</reference>
<proteinExistence type="predicted"/>
<dbReference type="STRING" id="45351.A8DW00"/>
<dbReference type="HOGENOM" id="CLU_1859784_0_0_1"/>
<dbReference type="Proteomes" id="UP000001593">
    <property type="component" value="Unassembled WGS sequence"/>
</dbReference>
<evidence type="ECO:0000313" key="2">
    <source>
        <dbReference type="Proteomes" id="UP000001593"/>
    </source>
</evidence>
<gene>
    <name evidence="1" type="ORF">NEMVEDRAFT_v1g225860</name>
</gene>
<feature type="non-terminal residue" evidence="1">
    <location>
        <position position="1"/>
    </location>
</feature>
<organism evidence="1 2">
    <name type="scientific">Nematostella vectensis</name>
    <name type="common">Starlet sea anemone</name>
    <dbReference type="NCBI Taxonomy" id="45351"/>
    <lineage>
        <taxon>Eukaryota</taxon>
        <taxon>Metazoa</taxon>
        <taxon>Cnidaria</taxon>
        <taxon>Anthozoa</taxon>
        <taxon>Hexacorallia</taxon>
        <taxon>Actiniaria</taxon>
        <taxon>Edwardsiidae</taxon>
        <taxon>Nematostella</taxon>
    </lineage>
</organism>
<dbReference type="EMBL" id="DS478896">
    <property type="protein sequence ID" value="EDO25609.1"/>
    <property type="molecule type" value="Genomic_DNA"/>
</dbReference>
<dbReference type="InParanoid" id="A8DW00"/>
<dbReference type="OMA" id="EEMSTIC"/>
<protein>
    <submittedName>
        <fullName evidence="1">Uncharacterized protein</fullName>
    </submittedName>
</protein>
<evidence type="ECO:0000313" key="1">
    <source>
        <dbReference type="EMBL" id="EDO25609.1"/>
    </source>
</evidence>
<dbReference type="PhylomeDB" id="A8DW00"/>